<evidence type="ECO:0000313" key="2">
    <source>
        <dbReference type="EMBL" id="GBN12985.1"/>
    </source>
</evidence>
<organism evidence="2 3">
    <name type="scientific">Araneus ventricosus</name>
    <name type="common">Orbweaver spider</name>
    <name type="synonym">Epeira ventricosa</name>
    <dbReference type="NCBI Taxonomy" id="182803"/>
    <lineage>
        <taxon>Eukaryota</taxon>
        <taxon>Metazoa</taxon>
        <taxon>Ecdysozoa</taxon>
        <taxon>Arthropoda</taxon>
        <taxon>Chelicerata</taxon>
        <taxon>Arachnida</taxon>
        <taxon>Araneae</taxon>
        <taxon>Araneomorphae</taxon>
        <taxon>Entelegynae</taxon>
        <taxon>Araneoidea</taxon>
        <taxon>Araneidae</taxon>
        <taxon>Araneus</taxon>
    </lineage>
</organism>
<dbReference type="AlphaFoldDB" id="A0A4Y2LE16"/>
<reference evidence="2 3" key="1">
    <citation type="journal article" date="2019" name="Sci. Rep.">
        <title>Orb-weaving spider Araneus ventricosus genome elucidates the spidroin gene catalogue.</title>
        <authorList>
            <person name="Kono N."/>
            <person name="Nakamura H."/>
            <person name="Ohtoshi R."/>
            <person name="Moran D.A.P."/>
            <person name="Shinohara A."/>
            <person name="Yoshida Y."/>
            <person name="Fujiwara M."/>
            <person name="Mori M."/>
            <person name="Tomita M."/>
            <person name="Arakawa K."/>
        </authorList>
    </citation>
    <scope>NUCLEOTIDE SEQUENCE [LARGE SCALE GENOMIC DNA]</scope>
</reference>
<comment type="caution">
    <text evidence="2">The sequence shown here is derived from an EMBL/GenBank/DDBJ whole genome shotgun (WGS) entry which is preliminary data.</text>
</comment>
<evidence type="ECO:0000313" key="3">
    <source>
        <dbReference type="Proteomes" id="UP000499080"/>
    </source>
</evidence>
<feature type="compositionally biased region" description="Pro residues" evidence="1">
    <location>
        <begin position="56"/>
        <end position="65"/>
    </location>
</feature>
<sequence length="85" mass="8945">MMRTTPELVLLSPISRTTSTGWRLTTTCDLARSGSHTVESGFEPRALQPQSQGLAPGPPGPPPPAVASCMASTDHCPRPSPLGFF</sequence>
<dbReference type="EMBL" id="BGPR01005743">
    <property type="protein sequence ID" value="GBN12985.1"/>
    <property type="molecule type" value="Genomic_DNA"/>
</dbReference>
<accession>A0A4Y2LE16</accession>
<dbReference type="Proteomes" id="UP000499080">
    <property type="component" value="Unassembled WGS sequence"/>
</dbReference>
<evidence type="ECO:0000256" key="1">
    <source>
        <dbReference type="SAM" id="MobiDB-lite"/>
    </source>
</evidence>
<feature type="region of interest" description="Disordered" evidence="1">
    <location>
        <begin position="35"/>
        <end position="73"/>
    </location>
</feature>
<gene>
    <name evidence="2" type="ORF">AVEN_174243_1</name>
</gene>
<name>A0A4Y2LE16_ARAVE</name>
<protein>
    <submittedName>
        <fullName evidence="2">Uncharacterized protein</fullName>
    </submittedName>
</protein>
<keyword evidence="3" id="KW-1185">Reference proteome</keyword>
<proteinExistence type="predicted"/>